<evidence type="ECO:0000313" key="2">
    <source>
        <dbReference type="Proteomes" id="UP000515121"/>
    </source>
</evidence>
<gene>
    <name evidence="3" type="primary">LOC111290891</name>
</gene>
<dbReference type="AlphaFoldDB" id="A0A6P5YC89"/>
<evidence type="ECO:0000259" key="1">
    <source>
        <dbReference type="Pfam" id="PF02263"/>
    </source>
</evidence>
<organism evidence="2 3">
    <name type="scientific">Durio zibethinus</name>
    <name type="common">Durian</name>
    <dbReference type="NCBI Taxonomy" id="66656"/>
    <lineage>
        <taxon>Eukaryota</taxon>
        <taxon>Viridiplantae</taxon>
        <taxon>Streptophyta</taxon>
        <taxon>Embryophyta</taxon>
        <taxon>Tracheophyta</taxon>
        <taxon>Spermatophyta</taxon>
        <taxon>Magnoliopsida</taxon>
        <taxon>eudicotyledons</taxon>
        <taxon>Gunneridae</taxon>
        <taxon>Pentapetalae</taxon>
        <taxon>rosids</taxon>
        <taxon>malvids</taxon>
        <taxon>Malvales</taxon>
        <taxon>Malvaceae</taxon>
        <taxon>Helicteroideae</taxon>
        <taxon>Durio</taxon>
    </lineage>
</organism>
<accession>A0A6P5YC89</accession>
<protein>
    <submittedName>
        <fullName evidence="3">Uncharacterized protein LOC111290891</fullName>
    </submittedName>
</protein>
<name>A0A6P5YC89_DURZI</name>
<proteinExistence type="predicted"/>
<dbReference type="InterPro" id="IPR027417">
    <property type="entry name" value="P-loop_NTPase"/>
</dbReference>
<dbReference type="Proteomes" id="UP000515121">
    <property type="component" value="Unplaced"/>
</dbReference>
<dbReference type="PANTHER" id="PTHR10751">
    <property type="entry name" value="GUANYLATE BINDING PROTEIN"/>
    <property type="match status" value="1"/>
</dbReference>
<keyword evidence="2" id="KW-1185">Reference proteome</keyword>
<dbReference type="GO" id="GO:0003924">
    <property type="term" value="F:GTPase activity"/>
    <property type="evidence" value="ECO:0007669"/>
    <property type="project" value="InterPro"/>
</dbReference>
<reference evidence="3" key="1">
    <citation type="submission" date="2025-08" db="UniProtKB">
        <authorList>
            <consortium name="RefSeq"/>
        </authorList>
    </citation>
    <scope>IDENTIFICATION</scope>
    <source>
        <tissue evidence="3">Fruit stalk</tissue>
    </source>
</reference>
<dbReference type="GO" id="GO:0005525">
    <property type="term" value="F:GTP binding"/>
    <property type="evidence" value="ECO:0007669"/>
    <property type="project" value="InterPro"/>
</dbReference>
<dbReference type="Gene3D" id="3.40.50.300">
    <property type="entry name" value="P-loop containing nucleotide triphosphate hydrolases"/>
    <property type="match status" value="1"/>
</dbReference>
<dbReference type="InterPro" id="IPR015894">
    <property type="entry name" value="Guanylate-bd_N"/>
</dbReference>
<sequence>MRLIYRDDNRNFKLKPEAVDALRRIKGPIDVVSVCGLGRQGKIFILNQILGKSNGFKVASTHRLSIWHAPLKRTLDGTEYSLLLIDAEGIKTYDQRETYSRQIFSLTCLLSSMFI</sequence>
<dbReference type="Pfam" id="PF02263">
    <property type="entry name" value="GBP"/>
    <property type="match status" value="1"/>
</dbReference>
<feature type="domain" description="Guanylate-binding protein N-terminal" evidence="1">
    <location>
        <begin position="10"/>
        <end position="115"/>
    </location>
</feature>
<dbReference type="GeneID" id="111290891"/>
<dbReference type="KEGG" id="dzi:111290891"/>
<evidence type="ECO:0000313" key="3">
    <source>
        <dbReference type="RefSeq" id="XP_022738134.1"/>
    </source>
</evidence>
<dbReference type="OrthoDB" id="2135133at2759"/>
<dbReference type="RefSeq" id="XP_022738134.1">
    <property type="nucleotide sequence ID" value="XM_022882399.1"/>
</dbReference>
<dbReference type="SUPFAM" id="SSF52540">
    <property type="entry name" value="P-loop containing nucleoside triphosphate hydrolases"/>
    <property type="match status" value="1"/>
</dbReference>